<dbReference type="EMBL" id="ATBE01000046">
    <property type="protein sequence ID" value="EQC95777.1"/>
    <property type="molecule type" value="Genomic_DNA"/>
</dbReference>
<keyword evidence="1" id="KW-0175">Coiled coil</keyword>
<comment type="caution">
    <text evidence="2">The sequence shown here is derived from an EMBL/GenBank/DDBJ whole genome shotgun (WGS) entry which is preliminary data.</text>
</comment>
<gene>
    <name evidence="2" type="ORF">LLT3_02655</name>
</gene>
<dbReference type="PATRIC" id="fig|1234873.3.peg.618"/>
<sequence length="56" mass="6707">MIFKLRNRTEPTLDKIMMISVLGKFLKNYSNVFDDIQTNIEREEEDIREAEKNSNQ</sequence>
<dbReference type="Proteomes" id="UP000015664">
    <property type="component" value="Unassembled WGS sequence"/>
</dbReference>
<dbReference type="AlphaFoldDB" id="T0VIV7"/>
<proteinExistence type="predicted"/>
<accession>T0VIV7</accession>
<evidence type="ECO:0000313" key="2">
    <source>
        <dbReference type="EMBL" id="EQC95777.1"/>
    </source>
</evidence>
<evidence type="ECO:0000256" key="1">
    <source>
        <dbReference type="SAM" id="Coils"/>
    </source>
</evidence>
<evidence type="ECO:0000313" key="3">
    <source>
        <dbReference type="Proteomes" id="UP000015664"/>
    </source>
</evidence>
<protein>
    <submittedName>
        <fullName evidence="2">Uncharacterized protein</fullName>
    </submittedName>
</protein>
<feature type="coiled-coil region" evidence="1">
    <location>
        <begin position="26"/>
        <end position="53"/>
    </location>
</feature>
<name>T0VIV7_LACLC</name>
<organism evidence="2 3">
    <name type="scientific">Lactococcus cremoris subsp. cremoris TIFN3</name>
    <dbReference type="NCBI Taxonomy" id="1234873"/>
    <lineage>
        <taxon>Bacteria</taxon>
        <taxon>Bacillati</taxon>
        <taxon>Bacillota</taxon>
        <taxon>Bacilli</taxon>
        <taxon>Lactobacillales</taxon>
        <taxon>Streptococcaceae</taxon>
        <taxon>Lactococcus</taxon>
        <taxon>Lactococcus cremoris subsp. cremoris</taxon>
    </lineage>
</organism>
<reference evidence="2 3" key="1">
    <citation type="journal article" date="2013" name="ISME J.">
        <title>Multifactorial diversity sustains microbial community stability.</title>
        <authorList>
            <person name="Erkus O."/>
            <person name="de Jager V.C."/>
            <person name="Spus M."/>
            <person name="van Alen-Boerrigter I.J."/>
            <person name="van Rijswijck I.M."/>
            <person name="Hazelwood L."/>
            <person name="Janssen P.W."/>
            <person name="van Hijum S.A."/>
            <person name="Kleerebezem M."/>
            <person name="Smid E.J."/>
        </authorList>
    </citation>
    <scope>NUCLEOTIDE SEQUENCE [LARGE SCALE GENOMIC DNA]</scope>
    <source>
        <strain evidence="2 3">TIFN3</strain>
    </source>
</reference>